<evidence type="ECO:0000313" key="5">
    <source>
        <dbReference type="Proteomes" id="UP000188268"/>
    </source>
</evidence>
<proteinExistence type="predicted"/>
<dbReference type="EMBL" id="AWWV01005546">
    <property type="protein sequence ID" value="OMP04917.1"/>
    <property type="molecule type" value="Genomic_DNA"/>
</dbReference>
<keyword evidence="1" id="KW-0694">RNA-binding</keyword>
<dbReference type="PROSITE" id="PS50137">
    <property type="entry name" value="DS_RBD"/>
    <property type="match status" value="1"/>
</dbReference>
<dbReference type="OrthoDB" id="994627at2759"/>
<dbReference type="Gene3D" id="3.30.160.20">
    <property type="match status" value="1"/>
</dbReference>
<feature type="compositionally biased region" description="Basic and acidic residues" evidence="2">
    <location>
        <begin position="90"/>
        <end position="101"/>
    </location>
</feature>
<accession>A0A1R3KCT7</accession>
<evidence type="ECO:0000256" key="1">
    <source>
        <dbReference type="PROSITE-ProRule" id="PRU00266"/>
    </source>
</evidence>
<gene>
    <name evidence="4" type="ORF">CCACVL1_02101</name>
</gene>
<sequence length="129" mass="14111">VEFRSVVSTSKDLQFSVEVLFTGEKIGVGMGKTRRDAQQQAAELALHNLAEKYVAYTAPRSGAVDRDFDKLSLANENGFLWDVNPASNEAVREDGLNKDGTSEAAEDEPVNNSSSLVNQPVQKRARSPR</sequence>
<dbReference type="SUPFAM" id="SSF54768">
    <property type="entry name" value="dsRNA-binding domain-like"/>
    <property type="match status" value="1"/>
</dbReference>
<evidence type="ECO:0000256" key="2">
    <source>
        <dbReference type="SAM" id="MobiDB-lite"/>
    </source>
</evidence>
<comment type="caution">
    <text evidence="4">The sequence shown here is derived from an EMBL/GenBank/DDBJ whole genome shotgun (WGS) entry which is preliminary data.</text>
</comment>
<dbReference type="FunFam" id="3.30.160.20:FF:000035">
    <property type="entry name" value="RNA polymerase II C-terminal domain phosphatase-like 2"/>
    <property type="match status" value="1"/>
</dbReference>
<dbReference type="GO" id="GO:0003723">
    <property type="term" value="F:RNA binding"/>
    <property type="evidence" value="ECO:0007669"/>
    <property type="project" value="UniProtKB-UniRule"/>
</dbReference>
<organism evidence="4 5">
    <name type="scientific">Corchorus capsularis</name>
    <name type="common">Jute</name>
    <dbReference type="NCBI Taxonomy" id="210143"/>
    <lineage>
        <taxon>Eukaryota</taxon>
        <taxon>Viridiplantae</taxon>
        <taxon>Streptophyta</taxon>
        <taxon>Embryophyta</taxon>
        <taxon>Tracheophyta</taxon>
        <taxon>Spermatophyta</taxon>
        <taxon>Magnoliopsida</taxon>
        <taxon>eudicotyledons</taxon>
        <taxon>Gunneridae</taxon>
        <taxon>Pentapetalae</taxon>
        <taxon>rosids</taxon>
        <taxon>malvids</taxon>
        <taxon>Malvales</taxon>
        <taxon>Malvaceae</taxon>
        <taxon>Grewioideae</taxon>
        <taxon>Apeibeae</taxon>
        <taxon>Corchorus</taxon>
    </lineage>
</organism>
<dbReference type="InterPro" id="IPR014720">
    <property type="entry name" value="dsRBD_dom"/>
</dbReference>
<reference evidence="4 5" key="1">
    <citation type="submission" date="2013-09" db="EMBL/GenBank/DDBJ databases">
        <title>Corchorus capsularis genome sequencing.</title>
        <authorList>
            <person name="Alam M."/>
            <person name="Haque M.S."/>
            <person name="Islam M.S."/>
            <person name="Emdad E.M."/>
            <person name="Islam M.M."/>
            <person name="Ahmed B."/>
            <person name="Halim A."/>
            <person name="Hossen Q.M.M."/>
            <person name="Hossain M.Z."/>
            <person name="Ahmed R."/>
            <person name="Khan M.M."/>
            <person name="Islam R."/>
            <person name="Rashid M.M."/>
            <person name="Khan S.A."/>
            <person name="Rahman M.S."/>
            <person name="Alam M."/>
        </authorList>
    </citation>
    <scope>NUCLEOTIDE SEQUENCE [LARGE SCALE GENOMIC DNA]</scope>
    <source>
        <strain evidence="5">cv. CVL-1</strain>
        <tissue evidence="4">Whole seedling</tissue>
    </source>
</reference>
<evidence type="ECO:0000259" key="3">
    <source>
        <dbReference type="PROSITE" id="PS50137"/>
    </source>
</evidence>
<feature type="non-terminal residue" evidence="4">
    <location>
        <position position="1"/>
    </location>
</feature>
<protein>
    <recommendedName>
        <fullName evidence="3">DRBM domain-containing protein</fullName>
    </recommendedName>
</protein>
<keyword evidence="5" id="KW-1185">Reference proteome</keyword>
<evidence type="ECO:0000313" key="4">
    <source>
        <dbReference type="EMBL" id="OMP04917.1"/>
    </source>
</evidence>
<feature type="region of interest" description="Disordered" evidence="2">
    <location>
        <begin position="90"/>
        <end position="129"/>
    </location>
</feature>
<dbReference type="Proteomes" id="UP000188268">
    <property type="component" value="Unassembled WGS sequence"/>
</dbReference>
<feature type="compositionally biased region" description="Polar residues" evidence="2">
    <location>
        <begin position="110"/>
        <end position="121"/>
    </location>
</feature>
<dbReference type="STRING" id="210143.A0A1R3KCT7"/>
<name>A0A1R3KCT7_COCAP</name>
<feature type="domain" description="DRBM" evidence="3">
    <location>
        <begin position="1"/>
        <end position="51"/>
    </location>
</feature>
<dbReference type="AlphaFoldDB" id="A0A1R3KCT7"/>
<dbReference type="Gramene" id="OMP04917">
    <property type="protein sequence ID" value="OMP04917"/>
    <property type="gene ID" value="CCACVL1_02101"/>
</dbReference>
<dbReference type="Pfam" id="PF00035">
    <property type="entry name" value="dsrm"/>
    <property type="match status" value="1"/>
</dbReference>